<dbReference type="STRING" id="1245528.M3II15"/>
<feature type="domain" description="Hyphally-regulated cell wall protein N-terminal" evidence="6">
    <location>
        <begin position="2"/>
        <end position="110"/>
    </location>
</feature>
<comment type="caution">
    <text evidence="7">The sequence shown here is derived from an EMBL/GenBank/DDBJ whole genome shotgun (WGS) entry which is preliminary data.</text>
</comment>
<feature type="non-terminal residue" evidence="7">
    <location>
        <position position="110"/>
    </location>
</feature>
<keyword evidence="2" id="KW-0134">Cell wall</keyword>
<evidence type="ECO:0000256" key="1">
    <source>
        <dbReference type="ARBA" id="ARBA00004191"/>
    </source>
</evidence>
<evidence type="ECO:0000313" key="7">
    <source>
        <dbReference type="EMBL" id="EMG45971.1"/>
    </source>
</evidence>
<evidence type="ECO:0000313" key="8">
    <source>
        <dbReference type="Proteomes" id="UP000011777"/>
    </source>
</evidence>
<sequence length="110" mass="11720">MPIYTNEFTNTGLMVFYSQEVTSSIVALDVDYGSSIENNGQICFHNHQYLQSSGIEGTGCMTAIGGGAIYLADPSQTFDSQHSFYLADGQSSLVVRSGGTGPLNVYGFGN</sequence>
<dbReference type="EMBL" id="AOGT01002234">
    <property type="protein sequence ID" value="EMG45971.1"/>
    <property type="molecule type" value="Genomic_DNA"/>
</dbReference>
<dbReference type="Proteomes" id="UP000011777">
    <property type="component" value="Unassembled WGS sequence"/>
</dbReference>
<dbReference type="GO" id="GO:0009277">
    <property type="term" value="C:fungal-type cell wall"/>
    <property type="evidence" value="ECO:0007669"/>
    <property type="project" value="UniProtKB-ARBA"/>
</dbReference>
<keyword evidence="8" id="KW-1185">Reference proteome</keyword>
<organism evidence="7 8">
    <name type="scientific">Candida maltosa (strain Xu316)</name>
    <name type="common">Yeast</name>
    <dbReference type="NCBI Taxonomy" id="1245528"/>
    <lineage>
        <taxon>Eukaryota</taxon>
        <taxon>Fungi</taxon>
        <taxon>Dikarya</taxon>
        <taxon>Ascomycota</taxon>
        <taxon>Saccharomycotina</taxon>
        <taxon>Pichiomycetes</taxon>
        <taxon>Debaryomycetaceae</taxon>
        <taxon>Candida/Lodderomyces clade</taxon>
        <taxon>Candida</taxon>
    </lineage>
</organism>
<evidence type="ECO:0000256" key="3">
    <source>
        <dbReference type="ARBA" id="ARBA00022525"/>
    </source>
</evidence>
<dbReference type="Pfam" id="PF11765">
    <property type="entry name" value="Hyphal_reg_CWP"/>
    <property type="match status" value="1"/>
</dbReference>
<accession>M3II15</accession>
<keyword evidence="5" id="KW-0325">Glycoprotein</keyword>
<evidence type="ECO:0000256" key="5">
    <source>
        <dbReference type="ARBA" id="ARBA00023180"/>
    </source>
</evidence>
<dbReference type="AlphaFoldDB" id="M3II15"/>
<keyword evidence="4" id="KW-0732">Signal</keyword>
<dbReference type="InterPro" id="IPR021031">
    <property type="entry name" value="Hyphal-reg_cell_wall_N"/>
</dbReference>
<evidence type="ECO:0000259" key="6">
    <source>
        <dbReference type="Pfam" id="PF11765"/>
    </source>
</evidence>
<proteinExistence type="predicted"/>
<name>M3II15_CANMX</name>
<reference evidence="7 8" key="1">
    <citation type="submission" date="2013-02" db="EMBL/GenBank/DDBJ databases">
        <title>Genome sequence of Candida maltosa Xu316, a potential industrial strain for xylitol and ethanol production.</title>
        <authorList>
            <person name="Yu J."/>
            <person name="Wang Q."/>
            <person name="Geng X."/>
            <person name="Bao W."/>
            <person name="He P."/>
            <person name="Cai J."/>
        </authorList>
    </citation>
    <scope>NUCLEOTIDE SEQUENCE [LARGE SCALE GENOMIC DNA]</scope>
    <source>
        <strain evidence="8">Xu316</strain>
    </source>
</reference>
<comment type="subcellular location">
    <subcellularLocation>
        <location evidence="1">Secreted</location>
        <location evidence="1">Cell wall</location>
    </subcellularLocation>
</comment>
<evidence type="ECO:0000256" key="4">
    <source>
        <dbReference type="ARBA" id="ARBA00022729"/>
    </source>
</evidence>
<evidence type="ECO:0000256" key="2">
    <source>
        <dbReference type="ARBA" id="ARBA00022512"/>
    </source>
</evidence>
<keyword evidence="3" id="KW-0964">Secreted</keyword>
<protein>
    <recommendedName>
        <fullName evidence="6">Hyphally-regulated cell wall protein N-terminal domain-containing protein</fullName>
    </recommendedName>
</protein>
<gene>
    <name evidence="7" type="ORF">G210_3804</name>
</gene>
<dbReference type="HOGENOM" id="CLU_2176943_0_0_1"/>